<dbReference type="Proteomes" id="UP000342300">
    <property type="component" value="Unassembled WGS sequence"/>
</dbReference>
<feature type="signal peptide" evidence="1">
    <location>
        <begin position="1"/>
        <end position="21"/>
    </location>
</feature>
<evidence type="ECO:0000259" key="2">
    <source>
        <dbReference type="Pfam" id="PF07589"/>
    </source>
</evidence>
<proteinExistence type="predicted"/>
<organism evidence="3 4">
    <name type="scientific">Candidatus Accumulibacter phosphatis</name>
    <dbReference type="NCBI Taxonomy" id="327160"/>
    <lineage>
        <taxon>Bacteria</taxon>
        <taxon>Pseudomonadati</taxon>
        <taxon>Pseudomonadota</taxon>
        <taxon>Betaproteobacteria</taxon>
        <taxon>Candidatus Accumulibacter</taxon>
    </lineage>
</organism>
<dbReference type="NCBIfam" id="TIGR02595">
    <property type="entry name" value="PEP_CTERM"/>
    <property type="match status" value="1"/>
</dbReference>
<reference evidence="3 4" key="1">
    <citation type="submission" date="2017-09" db="EMBL/GenBank/DDBJ databases">
        <title>Metagenomic Analysis Reveals Denitrifying Candidatus Accumulibacter and Flanking Population as a Source of N2O.</title>
        <authorList>
            <person name="Gao H."/>
            <person name="Mao Y."/>
            <person name="Zhao X."/>
            <person name="Liu W.-T."/>
            <person name="Zhang T."/>
            <person name="Wells G."/>
        </authorList>
    </citation>
    <scope>NUCLEOTIDE SEQUENCE [LARGE SCALE GENOMIC DNA]</scope>
    <source>
        <strain evidence="3">CANDO_2_IC</strain>
    </source>
</reference>
<evidence type="ECO:0000256" key="1">
    <source>
        <dbReference type="SAM" id="SignalP"/>
    </source>
</evidence>
<feature type="domain" description="Ice-binding protein C-terminal" evidence="2">
    <location>
        <begin position="174"/>
        <end position="196"/>
    </location>
</feature>
<accession>A0A6A7RS81</accession>
<dbReference type="InterPro" id="IPR013424">
    <property type="entry name" value="Ice-binding_C"/>
</dbReference>
<dbReference type="Pfam" id="PF07589">
    <property type="entry name" value="PEP-CTERM"/>
    <property type="match status" value="1"/>
</dbReference>
<name>A0A6A7RS81_9PROT</name>
<feature type="chain" id="PRO_5025541369" evidence="1">
    <location>
        <begin position="22"/>
        <end position="197"/>
    </location>
</feature>
<dbReference type="AlphaFoldDB" id="A0A6A7RS81"/>
<sequence length="197" mass="20881">MKKTLAVLATTLSMLPVVAHAFPIASSGEGLSVLVGGTDPIVAKYEGNSAAYSNDLYLMLDGMGNPGDDGNLSNDSFIFNNHSSAVGSTVNLGSFAIGTELIFRLHVNDTGYDFFTGAASRNPDDHAHARVQENWAPTTTLVSFEDLYNGPFDFNDLSFSFTNTVTTRPPEPGVPEPASLALLGIGLVGLRALRRKA</sequence>
<comment type="caution">
    <text evidence="3">The sequence shown here is derived from an EMBL/GenBank/DDBJ whole genome shotgun (WGS) entry which is preliminary data.</text>
</comment>
<protein>
    <submittedName>
        <fullName evidence="3">PEP-CTERM sorting domain-containing protein</fullName>
    </submittedName>
</protein>
<dbReference type="EMBL" id="PDHS01000163">
    <property type="protein sequence ID" value="MQM30411.1"/>
    <property type="molecule type" value="Genomic_DNA"/>
</dbReference>
<evidence type="ECO:0000313" key="4">
    <source>
        <dbReference type="Proteomes" id="UP000342300"/>
    </source>
</evidence>
<gene>
    <name evidence="3" type="ORF">CRU78_07660</name>
</gene>
<evidence type="ECO:0000313" key="3">
    <source>
        <dbReference type="EMBL" id="MQM30411.1"/>
    </source>
</evidence>
<keyword evidence="1" id="KW-0732">Signal</keyword>